<protein>
    <submittedName>
        <fullName evidence="2">Arylesterase</fullName>
    </submittedName>
</protein>
<dbReference type="Pfam" id="PF13472">
    <property type="entry name" value="Lipase_GDSL_2"/>
    <property type="match status" value="1"/>
</dbReference>
<dbReference type="SUPFAM" id="SSF52266">
    <property type="entry name" value="SGNH hydrolase"/>
    <property type="match status" value="1"/>
</dbReference>
<dbReference type="InterPro" id="IPR013830">
    <property type="entry name" value="SGNH_hydro"/>
</dbReference>
<dbReference type="CDD" id="cd01822">
    <property type="entry name" value="Lysophospholipase_L1_like"/>
    <property type="match status" value="1"/>
</dbReference>
<dbReference type="InterPro" id="IPR036514">
    <property type="entry name" value="SGNH_hydro_sf"/>
</dbReference>
<evidence type="ECO:0000313" key="3">
    <source>
        <dbReference type="Proteomes" id="UP000503222"/>
    </source>
</evidence>
<evidence type="ECO:0000313" key="2">
    <source>
        <dbReference type="EMBL" id="QIK80074.1"/>
    </source>
</evidence>
<evidence type="ECO:0000259" key="1">
    <source>
        <dbReference type="Pfam" id="PF13472"/>
    </source>
</evidence>
<keyword evidence="3" id="KW-1185">Reference proteome</keyword>
<reference evidence="2 3" key="1">
    <citation type="submission" date="2020-03" db="EMBL/GenBank/DDBJ databases">
        <title>Sphingomonas sp. nov., isolated from fish.</title>
        <authorList>
            <person name="Hyun D.-W."/>
            <person name="Bae J.-W."/>
        </authorList>
    </citation>
    <scope>NUCLEOTIDE SEQUENCE [LARGE SCALE GENOMIC DNA]</scope>
    <source>
        <strain evidence="2 3">HDW15B</strain>
    </source>
</reference>
<dbReference type="Proteomes" id="UP000503222">
    <property type="component" value="Chromosome"/>
</dbReference>
<sequence length="211" mass="22299">MGNGPTAASEIAAPRQPPLVLAFGDSLYAGYGVPAARSFPAALQQALAARGLTAEVINAGVSGETTSGGLRRLGPTLARLKRTPDLVLLGLGANDVFQLFDPAVTRRNLETMIIELKRRGIPVMLTGITAPQGFQHPYFTRFEVVFADLARLHDVAFEPSFLAGVSTDRAMLLPDGIHPNAAGIARMADRVAPQVAAMIEQEGTSVSTLPR</sequence>
<name>A0A6G7YTL7_9SPHN</name>
<organism evidence="2 3">
    <name type="scientific">Sphingomonas piscis</name>
    <dbReference type="NCBI Taxonomy" id="2714943"/>
    <lineage>
        <taxon>Bacteria</taxon>
        <taxon>Pseudomonadati</taxon>
        <taxon>Pseudomonadota</taxon>
        <taxon>Alphaproteobacteria</taxon>
        <taxon>Sphingomonadales</taxon>
        <taxon>Sphingomonadaceae</taxon>
        <taxon>Sphingomonas</taxon>
    </lineage>
</organism>
<dbReference type="GO" id="GO:0004622">
    <property type="term" value="F:phosphatidylcholine lysophospholipase activity"/>
    <property type="evidence" value="ECO:0007669"/>
    <property type="project" value="TreeGrafter"/>
</dbReference>
<dbReference type="InterPro" id="IPR051532">
    <property type="entry name" value="Ester_Hydrolysis_Enzymes"/>
</dbReference>
<feature type="domain" description="SGNH hydrolase-type esterase" evidence="1">
    <location>
        <begin position="22"/>
        <end position="183"/>
    </location>
</feature>
<dbReference type="PANTHER" id="PTHR30383:SF24">
    <property type="entry name" value="THIOESTERASE 1_PROTEASE 1_LYSOPHOSPHOLIPASE L1"/>
    <property type="match status" value="1"/>
</dbReference>
<dbReference type="AlphaFoldDB" id="A0A6G7YTL7"/>
<dbReference type="EMBL" id="CP049869">
    <property type="protein sequence ID" value="QIK80074.1"/>
    <property type="molecule type" value="Genomic_DNA"/>
</dbReference>
<accession>A0A6G7YTL7</accession>
<dbReference type="PANTHER" id="PTHR30383">
    <property type="entry name" value="THIOESTERASE 1/PROTEASE 1/LYSOPHOSPHOLIPASE L1"/>
    <property type="match status" value="1"/>
</dbReference>
<dbReference type="Gene3D" id="3.40.50.1110">
    <property type="entry name" value="SGNH hydrolase"/>
    <property type="match status" value="1"/>
</dbReference>
<proteinExistence type="predicted"/>
<dbReference type="KEGG" id="spii:G7077_11095"/>
<gene>
    <name evidence="2" type="ORF">G7077_11095</name>
</gene>